<dbReference type="Pfam" id="PF12799">
    <property type="entry name" value="LRR_4"/>
    <property type="match status" value="1"/>
</dbReference>
<name>N1U881_9LEPT</name>
<sequence length="508" mass="58279">MKHQLTYKDDKSDKFWNIEVSGESFTVTYGKTGTAGQTQTKTFGSEEECQKEAKKLLQEKLKKGYAEGEGQTSSVKQKTSAQTLDNFVKEWEEIVNAKDLHKALIRHFSYLADSPGYEKVLEAVMKEAVSAEIRSGNLVIKFGDDELVGSRPANGNEYKKWPQSFKTLIAQHRHLGLESARVTLGDTDSFEGDYLEESDSEWLQYGDPNRVLCPIVDYSDWWLYHPKEKNSMGEPTIHFFSHEGGDVGEANDMNAGSLFLERVADKLNLPISIPQKETTQTDVSLPSWLSLPQLEFSFENGIYYREGKFYQLGESWRDNSVIIDGKTLESLSKDEISKIIEMTRIRELYDIHTLPLDDLVRLEVLMASADPDSKKKLKNLNGIEKLLNLKHIEFLNHEIEDISSLSQLQNLEWIDLSYNKRISNIDALRNCNKLEIVRFSKNKISDITALKYLPKLKIIDLDDNPIKDILCLVECKSLKELKLPSSFWTKKESQVMEFQRLRPEVEIK</sequence>
<accession>N1U881</accession>
<feature type="domain" description="WGR" evidence="3">
    <location>
        <begin position="1"/>
        <end position="79"/>
    </location>
</feature>
<dbReference type="EMBL" id="AHMI02000167">
    <property type="protein sequence ID" value="EMY14391.1"/>
    <property type="molecule type" value="Genomic_DNA"/>
</dbReference>
<gene>
    <name evidence="4" type="ORF">LEP1GSC043_4015</name>
</gene>
<dbReference type="InterPro" id="IPR001611">
    <property type="entry name" value="Leu-rich_rpt"/>
</dbReference>
<evidence type="ECO:0000256" key="2">
    <source>
        <dbReference type="ARBA" id="ARBA00022737"/>
    </source>
</evidence>
<dbReference type="SUPFAM" id="SSF142921">
    <property type="entry name" value="WGR domain-like"/>
    <property type="match status" value="1"/>
</dbReference>
<keyword evidence="2" id="KW-0677">Repeat</keyword>
<dbReference type="InterPro" id="IPR050458">
    <property type="entry name" value="LolB"/>
</dbReference>
<proteinExistence type="predicted"/>
<organism evidence="4 5">
    <name type="scientific">Leptospira weilii str. Ecochallenge</name>
    <dbReference type="NCBI Taxonomy" id="1049986"/>
    <lineage>
        <taxon>Bacteria</taxon>
        <taxon>Pseudomonadati</taxon>
        <taxon>Spirochaetota</taxon>
        <taxon>Spirochaetia</taxon>
        <taxon>Leptospirales</taxon>
        <taxon>Leptospiraceae</taxon>
        <taxon>Leptospira</taxon>
    </lineage>
</organism>
<evidence type="ECO:0000313" key="4">
    <source>
        <dbReference type="EMBL" id="EMY14391.1"/>
    </source>
</evidence>
<protein>
    <submittedName>
        <fullName evidence="4">Leucine rich repeat protein</fullName>
    </submittedName>
</protein>
<dbReference type="InterPro" id="IPR008893">
    <property type="entry name" value="WGR_domain"/>
</dbReference>
<dbReference type="PANTHER" id="PTHR30634">
    <property type="entry name" value="OUTER MEMBRANE LOLAB LIPOPROTEIN INSERTION APPARATUS"/>
    <property type="match status" value="1"/>
</dbReference>
<dbReference type="CDD" id="cd07996">
    <property type="entry name" value="WGR_MMR_like"/>
    <property type="match status" value="1"/>
</dbReference>
<dbReference type="InterPro" id="IPR032675">
    <property type="entry name" value="LRR_dom_sf"/>
</dbReference>
<dbReference type="Gene3D" id="2.20.140.10">
    <property type="entry name" value="WGR domain"/>
    <property type="match status" value="1"/>
</dbReference>
<dbReference type="SUPFAM" id="SSF52058">
    <property type="entry name" value="L domain-like"/>
    <property type="match status" value="1"/>
</dbReference>
<dbReference type="InterPro" id="IPR025875">
    <property type="entry name" value="Leu-rich_rpt_4"/>
</dbReference>
<evidence type="ECO:0000259" key="3">
    <source>
        <dbReference type="PROSITE" id="PS51977"/>
    </source>
</evidence>
<dbReference type="PROSITE" id="PS51450">
    <property type="entry name" value="LRR"/>
    <property type="match status" value="2"/>
</dbReference>
<evidence type="ECO:0000256" key="1">
    <source>
        <dbReference type="ARBA" id="ARBA00022614"/>
    </source>
</evidence>
<dbReference type="PROSITE" id="PS51977">
    <property type="entry name" value="WGR"/>
    <property type="match status" value="1"/>
</dbReference>
<dbReference type="PANTHER" id="PTHR30634:SF13">
    <property type="entry name" value="PROTEIN YEHF"/>
    <property type="match status" value="1"/>
</dbReference>
<evidence type="ECO:0000313" key="5">
    <source>
        <dbReference type="Proteomes" id="UP000012249"/>
    </source>
</evidence>
<dbReference type="Pfam" id="PF05406">
    <property type="entry name" value="WGR"/>
    <property type="match status" value="1"/>
</dbReference>
<dbReference type="Gene3D" id="3.80.10.10">
    <property type="entry name" value="Ribonuclease Inhibitor"/>
    <property type="match status" value="1"/>
</dbReference>
<reference evidence="4 5" key="1">
    <citation type="submission" date="2013-02" db="EMBL/GenBank/DDBJ databases">
        <authorList>
            <person name="Harkins D.M."/>
            <person name="Durkin A.S."/>
            <person name="Brinkac L.M."/>
            <person name="Haft D.H."/>
            <person name="Selengut J.D."/>
            <person name="Sanka R."/>
            <person name="DePew J."/>
            <person name="Purushe J."/>
            <person name="Haake D.A."/>
            <person name="Matsunaga J."/>
            <person name="Vinetz J.M."/>
            <person name="Sutton G.G."/>
            <person name="Nierman W.C."/>
            <person name="Fouts D.E."/>
        </authorList>
    </citation>
    <scope>NUCLEOTIDE SEQUENCE [LARGE SCALE GENOMIC DNA]</scope>
    <source>
        <strain evidence="4 5">Ecochallenge</strain>
    </source>
</reference>
<comment type="caution">
    <text evidence="4">The sequence shown here is derived from an EMBL/GenBank/DDBJ whole genome shotgun (WGS) entry which is preliminary data.</text>
</comment>
<dbReference type="SMART" id="SM00773">
    <property type="entry name" value="WGR"/>
    <property type="match status" value="1"/>
</dbReference>
<dbReference type="AlphaFoldDB" id="N1U881"/>
<dbReference type="InterPro" id="IPR049809">
    <property type="entry name" value="YehF/YfeS-like_WGR"/>
</dbReference>
<dbReference type="InterPro" id="IPR036930">
    <property type="entry name" value="WGR_dom_sf"/>
</dbReference>
<dbReference type="Proteomes" id="UP000012249">
    <property type="component" value="Unassembled WGS sequence"/>
</dbReference>
<keyword evidence="1" id="KW-0433">Leucine-rich repeat</keyword>